<dbReference type="SMART" id="SM00347">
    <property type="entry name" value="HTH_MARR"/>
    <property type="match status" value="1"/>
</dbReference>
<dbReference type="InterPro" id="IPR036390">
    <property type="entry name" value="WH_DNA-bd_sf"/>
</dbReference>
<dbReference type="InterPro" id="IPR039422">
    <property type="entry name" value="MarR/SlyA-like"/>
</dbReference>
<dbReference type="Proteomes" id="UP000030949">
    <property type="component" value="Unassembled WGS sequence"/>
</dbReference>
<dbReference type="AlphaFoldDB" id="A0A0B1Z1I1"/>
<dbReference type="InterPro" id="IPR036388">
    <property type="entry name" value="WH-like_DNA-bd_sf"/>
</dbReference>
<dbReference type="RefSeq" id="WP_039592838.1">
    <property type="nucleotide sequence ID" value="NZ_JQGJ02000001.1"/>
</dbReference>
<feature type="domain" description="HTH marR-type" evidence="1">
    <location>
        <begin position="20"/>
        <end position="155"/>
    </location>
</feature>
<dbReference type="EMBL" id="JQGJ01000012">
    <property type="protein sequence ID" value="KHK63242.1"/>
    <property type="molecule type" value="Genomic_DNA"/>
</dbReference>
<protein>
    <submittedName>
        <fullName evidence="2">Transcriptional regulator</fullName>
    </submittedName>
</protein>
<name>A0A0B1Z1I1_9PSED</name>
<reference evidence="3" key="1">
    <citation type="submission" date="2015-03" db="EMBL/GenBank/DDBJ databases">
        <title>Pseudomonas frederiksbergensis hydrocarbon degrader.</title>
        <authorList>
            <person name="Brown L.M."/>
            <person name="Ruiz O.N."/>
            <person name="Mueller S."/>
            <person name="Gunasekera T.S."/>
        </authorList>
    </citation>
    <scope>NUCLEOTIDE SEQUENCE [LARGE SCALE GENOMIC DNA]</scope>
    <source>
        <strain evidence="3">SI8</strain>
    </source>
</reference>
<evidence type="ECO:0000259" key="1">
    <source>
        <dbReference type="PROSITE" id="PS50995"/>
    </source>
</evidence>
<dbReference type="GO" id="GO:0003700">
    <property type="term" value="F:DNA-binding transcription factor activity"/>
    <property type="evidence" value="ECO:0007669"/>
    <property type="project" value="InterPro"/>
</dbReference>
<dbReference type="PROSITE" id="PS50995">
    <property type="entry name" value="HTH_MARR_2"/>
    <property type="match status" value="1"/>
</dbReference>
<evidence type="ECO:0000313" key="2">
    <source>
        <dbReference type="EMBL" id="KHK63242.1"/>
    </source>
</evidence>
<sequence length="155" mass="17536">MVIDRKINAASVRLQALDPLDSALELLHFGFRGLTADADAFLQTQGLSRVHHRILYIIARADEVNVGDLAITLGVSKQAMHRPLTHLFERELVCYTRQPERHRFKLLALTEQGQALEHQASELERQALRQAFAQTDSLGQDAWTKVMQALAERLN</sequence>
<dbReference type="PANTHER" id="PTHR33164:SF44">
    <property type="entry name" value="TRANSCRIPTIONAL REGULATORY PROTEIN"/>
    <property type="match status" value="1"/>
</dbReference>
<dbReference type="SUPFAM" id="SSF46785">
    <property type="entry name" value="Winged helix' DNA-binding domain"/>
    <property type="match status" value="1"/>
</dbReference>
<proteinExistence type="predicted"/>
<dbReference type="GO" id="GO:0006950">
    <property type="term" value="P:response to stress"/>
    <property type="evidence" value="ECO:0007669"/>
    <property type="project" value="TreeGrafter"/>
</dbReference>
<dbReference type="OrthoDB" id="9799368at2"/>
<dbReference type="Gene3D" id="1.10.10.10">
    <property type="entry name" value="Winged helix-like DNA-binding domain superfamily/Winged helix DNA-binding domain"/>
    <property type="match status" value="1"/>
</dbReference>
<comment type="caution">
    <text evidence="2">The sequence shown here is derived from an EMBL/GenBank/DDBJ whole genome shotgun (WGS) entry which is preliminary data.</text>
</comment>
<dbReference type="InterPro" id="IPR000835">
    <property type="entry name" value="HTH_MarR-typ"/>
</dbReference>
<evidence type="ECO:0000313" key="3">
    <source>
        <dbReference type="Proteomes" id="UP000030949"/>
    </source>
</evidence>
<gene>
    <name evidence="2" type="ORF">JZ00_19160</name>
</gene>
<dbReference type="PANTHER" id="PTHR33164">
    <property type="entry name" value="TRANSCRIPTIONAL REGULATOR, MARR FAMILY"/>
    <property type="match status" value="1"/>
</dbReference>
<accession>A0A0B1Z1I1</accession>
<dbReference type="Pfam" id="PF12802">
    <property type="entry name" value="MarR_2"/>
    <property type="match status" value="1"/>
</dbReference>
<organism evidence="2 3">
    <name type="scientific">Pseudomonas frederiksbergensis</name>
    <dbReference type="NCBI Taxonomy" id="104087"/>
    <lineage>
        <taxon>Bacteria</taxon>
        <taxon>Pseudomonadati</taxon>
        <taxon>Pseudomonadota</taxon>
        <taxon>Gammaproteobacteria</taxon>
        <taxon>Pseudomonadales</taxon>
        <taxon>Pseudomonadaceae</taxon>
        <taxon>Pseudomonas</taxon>
    </lineage>
</organism>